<gene>
    <name evidence="9" type="ORF">ACA1_163820</name>
</gene>
<dbReference type="OMA" id="MNESICG"/>
<name>L8GQW1_ACACF</name>
<feature type="domain" description="Major facilitator superfamily (MFS) profile" evidence="8">
    <location>
        <begin position="1"/>
        <end position="485"/>
    </location>
</feature>
<protein>
    <submittedName>
        <fullName evidence="9">Transporter, major facilitator subfamily protein</fullName>
    </submittedName>
</protein>
<feature type="region of interest" description="Disordered" evidence="6">
    <location>
        <begin position="206"/>
        <end position="233"/>
    </location>
</feature>
<dbReference type="GO" id="GO:0016020">
    <property type="term" value="C:membrane"/>
    <property type="evidence" value="ECO:0007669"/>
    <property type="project" value="UniProtKB-SubCell"/>
</dbReference>
<keyword evidence="5 7" id="KW-0472">Membrane</keyword>
<feature type="transmembrane region" description="Helical" evidence="7">
    <location>
        <begin position="283"/>
        <end position="309"/>
    </location>
</feature>
<dbReference type="AlphaFoldDB" id="L8GQW1"/>
<dbReference type="InterPro" id="IPR011701">
    <property type="entry name" value="MFS"/>
</dbReference>
<feature type="transmembrane region" description="Helical" evidence="7">
    <location>
        <begin position="162"/>
        <end position="186"/>
    </location>
</feature>
<dbReference type="InterPro" id="IPR036259">
    <property type="entry name" value="MFS_trans_sf"/>
</dbReference>
<dbReference type="EMBL" id="KB008026">
    <property type="protein sequence ID" value="ELR15534.1"/>
    <property type="molecule type" value="Genomic_DNA"/>
</dbReference>
<evidence type="ECO:0000256" key="2">
    <source>
        <dbReference type="ARBA" id="ARBA00022448"/>
    </source>
</evidence>
<feature type="transmembrane region" description="Helical" evidence="7">
    <location>
        <begin position="60"/>
        <end position="85"/>
    </location>
</feature>
<dbReference type="SUPFAM" id="SSF103473">
    <property type="entry name" value="MFS general substrate transporter"/>
    <property type="match status" value="1"/>
</dbReference>
<evidence type="ECO:0000259" key="8">
    <source>
        <dbReference type="PROSITE" id="PS50850"/>
    </source>
</evidence>
<feature type="transmembrane region" description="Helical" evidence="7">
    <location>
        <begin position="358"/>
        <end position="377"/>
    </location>
</feature>
<evidence type="ECO:0000256" key="5">
    <source>
        <dbReference type="ARBA" id="ARBA00023136"/>
    </source>
</evidence>
<dbReference type="PANTHER" id="PTHR23504:SF15">
    <property type="entry name" value="MAJOR FACILITATOR SUPERFAMILY (MFS) PROFILE DOMAIN-CONTAINING PROTEIN"/>
    <property type="match status" value="1"/>
</dbReference>
<keyword evidence="10" id="KW-1185">Reference proteome</keyword>
<dbReference type="GO" id="GO:0022857">
    <property type="term" value="F:transmembrane transporter activity"/>
    <property type="evidence" value="ECO:0007669"/>
    <property type="project" value="InterPro"/>
</dbReference>
<feature type="region of interest" description="Disordered" evidence="6">
    <location>
        <begin position="1"/>
        <end position="22"/>
    </location>
</feature>
<evidence type="ECO:0000256" key="1">
    <source>
        <dbReference type="ARBA" id="ARBA00004141"/>
    </source>
</evidence>
<sequence>MDDDGWPEDGTSTRPPPVKETPLPKKEMFVTACIYLSESFANSMLFPFVAFMVWDFGRVLMVGMAGSLVSVLGFGLSVNFAWALITRTIHGLLNGNLAVARSYIGDVTDGTNQARAMSVTSLIYGLGVILGPTVGGFLSQPTQKYGALFPPDTFHGDFLEQFPYFLPCFVSTLISATGMVGGYMFLEDKKKPSLALVIDETPSPRRRRSSTAYAAAAAQKTEDGGEALDEEAERRLREEVQRELDLELAEAKEHLLQKMREEESKKKRGNWEELRLIMKDVDVVICALLYGLLTFSVLVFVEIFSLWAINKPEVGGLDFSSTDVGAALAVVGLTIVVFQLFIYPTLEKRFGSLMMFRIGLALLIPVFAVFPALNLVVPMGQVVLWMLVIPLSIVRALGATLCYTAVFVLINNTASPETRGAANGFSEAVASIAKTIGPVAGGAIFAWSLTNDLSFPFNHYFMFLVLAVSAALGLLLSLRLTRSRVDGARQSADEAKGLLRDWQDKERQRATAATARADALLSGGRKRTLGDSEDNV</sequence>
<dbReference type="InterPro" id="IPR020846">
    <property type="entry name" value="MFS_dom"/>
</dbReference>
<proteinExistence type="predicted"/>
<evidence type="ECO:0000256" key="3">
    <source>
        <dbReference type="ARBA" id="ARBA00022692"/>
    </source>
</evidence>
<feature type="transmembrane region" description="Helical" evidence="7">
    <location>
        <begin position="324"/>
        <end position="346"/>
    </location>
</feature>
<dbReference type="Pfam" id="PF07690">
    <property type="entry name" value="MFS_1"/>
    <property type="match status" value="2"/>
</dbReference>
<evidence type="ECO:0000313" key="10">
    <source>
        <dbReference type="Proteomes" id="UP000011083"/>
    </source>
</evidence>
<dbReference type="Proteomes" id="UP000011083">
    <property type="component" value="Unassembled WGS sequence"/>
</dbReference>
<dbReference type="RefSeq" id="XP_004337547.1">
    <property type="nucleotide sequence ID" value="XM_004337499.1"/>
</dbReference>
<organism evidence="9 10">
    <name type="scientific">Acanthamoeba castellanii (strain ATCC 30010 / Neff)</name>
    <dbReference type="NCBI Taxonomy" id="1257118"/>
    <lineage>
        <taxon>Eukaryota</taxon>
        <taxon>Amoebozoa</taxon>
        <taxon>Discosea</taxon>
        <taxon>Longamoebia</taxon>
        <taxon>Centramoebida</taxon>
        <taxon>Acanthamoebidae</taxon>
        <taxon>Acanthamoeba</taxon>
    </lineage>
</organism>
<feature type="transmembrane region" description="Helical" evidence="7">
    <location>
        <begin position="383"/>
        <end position="410"/>
    </location>
</feature>
<evidence type="ECO:0000256" key="4">
    <source>
        <dbReference type="ARBA" id="ARBA00022989"/>
    </source>
</evidence>
<feature type="transmembrane region" description="Helical" evidence="7">
    <location>
        <begin position="122"/>
        <end position="142"/>
    </location>
</feature>
<comment type="subcellular location">
    <subcellularLocation>
        <location evidence="1">Membrane</location>
        <topology evidence="1">Multi-pass membrane protein</topology>
    </subcellularLocation>
</comment>
<evidence type="ECO:0000256" key="6">
    <source>
        <dbReference type="SAM" id="MobiDB-lite"/>
    </source>
</evidence>
<feature type="transmembrane region" description="Helical" evidence="7">
    <location>
        <begin position="461"/>
        <end position="480"/>
    </location>
</feature>
<keyword evidence="3 7" id="KW-0812">Transmembrane</keyword>
<keyword evidence="4 7" id="KW-1133">Transmembrane helix</keyword>
<dbReference type="PROSITE" id="PS50850">
    <property type="entry name" value="MFS"/>
    <property type="match status" value="1"/>
</dbReference>
<feature type="transmembrane region" description="Helical" evidence="7">
    <location>
        <begin position="431"/>
        <end position="449"/>
    </location>
</feature>
<keyword evidence="2" id="KW-0813">Transport</keyword>
<dbReference type="Gene3D" id="1.20.1250.20">
    <property type="entry name" value="MFS general substrate transporter like domains"/>
    <property type="match status" value="1"/>
</dbReference>
<evidence type="ECO:0000313" key="9">
    <source>
        <dbReference type="EMBL" id="ELR15534.1"/>
    </source>
</evidence>
<accession>L8GQW1</accession>
<dbReference type="VEuPathDB" id="AmoebaDB:ACA1_163820"/>
<dbReference type="KEGG" id="acan:ACA1_163820"/>
<evidence type="ECO:0000256" key="7">
    <source>
        <dbReference type="SAM" id="Phobius"/>
    </source>
</evidence>
<reference evidence="9 10" key="1">
    <citation type="journal article" date="2013" name="Genome Biol.">
        <title>Genome of Acanthamoeba castellanii highlights extensive lateral gene transfer and early evolution of tyrosine kinase signaling.</title>
        <authorList>
            <person name="Clarke M."/>
            <person name="Lohan A.J."/>
            <person name="Liu B."/>
            <person name="Lagkouvardos I."/>
            <person name="Roy S."/>
            <person name="Zafar N."/>
            <person name="Bertelli C."/>
            <person name="Schilde C."/>
            <person name="Kianianmomeni A."/>
            <person name="Burglin T.R."/>
            <person name="Frech C."/>
            <person name="Turcotte B."/>
            <person name="Kopec K.O."/>
            <person name="Synnott J.M."/>
            <person name="Choo C."/>
            <person name="Paponov I."/>
            <person name="Finkler A."/>
            <person name="Soon Heng Tan C."/>
            <person name="Hutchins A.P."/>
            <person name="Weinmeier T."/>
            <person name="Rattei T."/>
            <person name="Chu J.S."/>
            <person name="Gimenez G."/>
            <person name="Irimia M."/>
            <person name="Rigden D.J."/>
            <person name="Fitzpatrick D.A."/>
            <person name="Lorenzo-Morales J."/>
            <person name="Bateman A."/>
            <person name="Chiu C.H."/>
            <person name="Tang P."/>
            <person name="Hegemann P."/>
            <person name="Fromm H."/>
            <person name="Raoult D."/>
            <person name="Greub G."/>
            <person name="Miranda-Saavedra D."/>
            <person name="Chen N."/>
            <person name="Nash P."/>
            <person name="Ginger M.L."/>
            <person name="Horn M."/>
            <person name="Schaap P."/>
            <person name="Caler L."/>
            <person name="Loftus B."/>
        </authorList>
    </citation>
    <scope>NUCLEOTIDE SEQUENCE [LARGE SCALE GENOMIC DNA]</scope>
    <source>
        <strain evidence="9 10">Neff</strain>
    </source>
</reference>
<dbReference type="CDD" id="cd17330">
    <property type="entry name" value="MFS_SLC46_TetA_like"/>
    <property type="match status" value="1"/>
</dbReference>
<dbReference type="OrthoDB" id="419616at2759"/>
<dbReference type="PANTHER" id="PTHR23504">
    <property type="entry name" value="MAJOR FACILITATOR SUPERFAMILY DOMAIN-CONTAINING PROTEIN 10"/>
    <property type="match status" value="1"/>
</dbReference>
<dbReference type="GeneID" id="14916259"/>